<feature type="compositionally biased region" description="Polar residues" evidence="2">
    <location>
        <begin position="376"/>
        <end position="385"/>
    </location>
</feature>
<dbReference type="GO" id="GO:0005096">
    <property type="term" value="F:GTPase activator activity"/>
    <property type="evidence" value="ECO:0007669"/>
    <property type="project" value="UniProtKB-KW"/>
</dbReference>
<evidence type="ECO:0000313" key="4">
    <source>
        <dbReference type="EMBL" id="KXJ86169.1"/>
    </source>
</evidence>
<dbReference type="Gene3D" id="1.10.555.10">
    <property type="entry name" value="Rho GTPase activation protein"/>
    <property type="match status" value="1"/>
</dbReference>
<evidence type="ECO:0000313" key="5">
    <source>
        <dbReference type="Proteomes" id="UP000070501"/>
    </source>
</evidence>
<dbReference type="STRING" id="196109.A0A136INE2"/>
<feature type="compositionally biased region" description="Basic and acidic residues" evidence="2">
    <location>
        <begin position="253"/>
        <end position="276"/>
    </location>
</feature>
<organism evidence="4 5">
    <name type="scientific">Microdochium bolleyi</name>
    <dbReference type="NCBI Taxonomy" id="196109"/>
    <lineage>
        <taxon>Eukaryota</taxon>
        <taxon>Fungi</taxon>
        <taxon>Dikarya</taxon>
        <taxon>Ascomycota</taxon>
        <taxon>Pezizomycotina</taxon>
        <taxon>Sordariomycetes</taxon>
        <taxon>Xylariomycetidae</taxon>
        <taxon>Xylariales</taxon>
        <taxon>Microdochiaceae</taxon>
        <taxon>Microdochium</taxon>
    </lineage>
</organism>
<dbReference type="InterPro" id="IPR051025">
    <property type="entry name" value="RhoGAP"/>
</dbReference>
<dbReference type="GO" id="GO:0005938">
    <property type="term" value="C:cell cortex"/>
    <property type="evidence" value="ECO:0007669"/>
    <property type="project" value="TreeGrafter"/>
</dbReference>
<dbReference type="GO" id="GO:0060237">
    <property type="term" value="P:regulation of fungal-type cell wall organization"/>
    <property type="evidence" value="ECO:0007669"/>
    <property type="project" value="TreeGrafter"/>
</dbReference>
<dbReference type="SMART" id="SM00324">
    <property type="entry name" value="RhoGAP"/>
    <property type="match status" value="1"/>
</dbReference>
<dbReference type="Pfam" id="PF00620">
    <property type="entry name" value="RhoGAP"/>
    <property type="match status" value="1"/>
</dbReference>
<sequence length="723" mass="80255">MESLTITTDCITLGSAVAKMTWLLNAVVREVRESRSVLDSLSRELHSLEGVLDLLQEDADSFPPELAADTPIILERCQQVIDELDKHLSRLNQPELSSRERRVLWFETGREASVGLEKRVAAHRAVLGLAIDLVGATTIRETRLEAEADRPTTIQRRVNASDAFSDMSRILSEMEDVYAQAKALNPGDHPTSPLHHYIMTVKACLESVLTSAELAEEHKGAHLSGNELFPAYLGDSPDSAISIDKEEPLRKTLQDALATKEARDSRSDDDLDRSAEPAKGTYLDVSSLCDDGSSMIESVSIKEIIEAISPPPQEEAADYDELLDSLGALPSRPPTPPPKDIKRLEAARDSMVSPFVEPHQPEPVVNNYGVFTEITSNTRKQSSGTGAKLDRFFGSQRRKPRLQLNLKPSEDFRDIPESDTSPRPGTQSTTSAVSTTNTSPDFRPSTPVIKASLVRRSSKRLSVSLKRLPLWSPTELEETTASNEASTVFGVSLQKSMSVAKGTSKTHHGENGGSSRRDFPLCMQKCCFFIKQEGIQAPHLFADPGDAYRVRKLKDTFAKGPNYGNDIHWEFYTVYDAADLILLFLAQLPKPLVSESIAKRWVVLSRQSNQSGNLGNRLEQCIDFWEEALSSLRGPHRSLLKLLLNLWADIAGASEWNDMTAERLAASVIKPLMHIHPEKYDTDFVLALAYLIRKRGEYIDIMGSSKKNSELARVTRLSRVQGW</sequence>
<dbReference type="PROSITE" id="PS50238">
    <property type="entry name" value="RHOGAP"/>
    <property type="match status" value="1"/>
</dbReference>
<dbReference type="EMBL" id="KQ964270">
    <property type="protein sequence ID" value="KXJ86169.1"/>
    <property type="molecule type" value="Genomic_DNA"/>
</dbReference>
<accession>A0A136INE2</accession>
<feature type="region of interest" description="Disordered" evidence="2">
    <location>
        <begin position="253"/>
        <end position="278"/>
    </location>
</feature>
<dbReference type="AlphaFoldDB" id="A0A136INE2"/>
<feature type="domain" description="Rho-GAP" evidence="3">
    <location>
        <begin position="491"/>
        <end position="699"/>
    </location>
</feature>
<reference evidence="5" key="1">
    <citation type="submission" date="2016-02" db="EMBL/GenBank/DDBJ databases">
        <title>Draft genome sequence of Microdochium bolleyi, a fungal endophyte of beachgrass.</title>
        <authorList>
            <consortium name="DOE Joint Genome Institute"/>
            <person name="David A.S."/>
            <person name="May G."/>
            <person name="Haridas S."/>
            <person name="Lim J."/>
            <person name="Wang M."/>
            <person name="Labutti K."/>
            <person name="Lipzen A."/>
            <person name="Barry K."/>
            <person name="Grigoriev I.V."/>
        </authorList>
    </citation>
    <scope>NUCLEOTIDE SEQUENCE [LARGE SCALE GENOMIC DNA]</scope>
    <source>
        <strain evidence="5">J235TASD1</strain>
    </source>
</reference>
<evidence type="ECO:0000256" key="2">
    <source>
        <dbReference type="SAM" id="MobiDB-lite"/>
    </source>
</evidence>
<evidence type="ECO:0000256" key="1">
    <source>
        <dbReference type="ARBA" id="ARBA00022468"/>
    </source>
</evidence>
<dbReference type="OrthoDB" id="524326at2759"/>
<dbReference type="PANTHER" id="PTHR15228:SF25">
    <property type="entry name" value="F-BAR DOMAIN-CONTAINING PROTEIN"/>
    <property type="match status" value="1"/>
</dbReference>
<dbReference type="Proteomes" id="UP000070501">
    <property type="component" value="Unassembled WGS sequence"/>
</dbReference>
<protein>
    <recommendedName>
        <fullName evidence="3">Rho-GAP domain-containing protein</fullName>
    </recommendedName>
</protein>
<dbReference type="SUPFAM" id="SSF48350">
    <property type="entry name" value="GTPase activation domain, GAP"/>
    <property type="match status" value="1"/>
</dbReference>
<dbReference type="InterPro" id="IPR008936">
    <property type="entry name" value="Rho_GTPase_activation_prot"/>
</dbReference>
<feature type="region of interest" description="Disordered" evidence="2">
    <location>
        <begin position="376"/>
        <end position="447"/>
    </location>
</feature>
<dbReference type="InParanoid" id="A0A136INE2"/>
<name>A0A136INE2_9PEZI</name>
<dbReference type="GO" id="GO:0007165">
    <property type="term" value="P:signal transduction"/>
    <property type="evidence" value="ECO:0007669"/>
    <property type="project" value="InterPro"/>
</dbReference>
<proteinExistence type="predicted"/>
<keyword evidence="1" id="KW-0343">GTPase activation</keyword>
<dbReference type="InterPro" id="IPR000198">
    <property type="entry name" value="RhoGAP_dom"/>
</dbReference>
<feature type="compositionally biased region" description="Low complexity" evidence="2">
    <location>
        <begin position="426"/>
        <end position="439"/>
    </location>
</feature>
<dbReference type="PANTHER" id="PTHR15228">
    <property type="entry name" value="SPERMATHECAL PHYSIOLOGY VARIANT"/>
    <property type="match status" value="1"/>
</dbReference>
<evidence type="ECO:0000259" key="3">
    <source>
        <dbReference type="PROSITE" id="PS50238"/>
    </source>
</evidence>
<gene>
    <name evidence="4" type="ORF">Micbo1qcDRAFT_237103</name>
</gene>
<keyword evidence="5" id="KW-1185">Reference proteome</keyword>